<evidence type="ECO:0000259" key="1">
    <source>
        <dbReference type="Pfam" id="PF19480"/>
    </source>
</evidence>
<proteinExistence type="predicted"/>
<keyword evidence="3" id="KW-1185">Reference proteome</keyword>
<dbReference type="Proteomes" id="UP001231915">
    <property type="component" value="Unassembled WGS sequence"/>
</dbReference>
<evidence type="ECO:0000313" key="3">
    <source>
        <dbReference type="Proteomes" id="UP001231915"/>
    </source>
</evidence>
<name>A0ABT7ETP4_9GAMM</name>
<feature type="domain" description="Cupin fold metalloprotein WbuC cupin" evidence="1">
    <location>
        <begin position="15"/>
        <end position="94"/>
    </location>
</feature>
<evidence type="ECO:0000313" key="2">
    <source>
        <dbReference type="EMBL" id="MDK2598429.1"/>
    </source>
</evidence>
<organism evidence="2 3">
    <name type="scientific">Pseudoalteromonas obscura</name>
    <dbReference type="NCBI Taxonomy" id="3048491"/>
    <lineage>
        <taxon>Bacteria</taxon>
        <taxon>Pseudomonadati</taxon>
        <taxon>Pseudomonadota</taxon>
        <taxon>Gammaproteobacteria</taxon>
        <taxon>Alteromonadales</taxon>
        <taxon>Pseudoalteromonadaceae</taxon>
        <taxon>Pseudoalteromonas</taxon>
    </lineage>
</organism>
<dbReference type="NCBIfam" id="TIGR04366">
    <property type="entry name" value="cupin_WbuC"/>
    <property type="match status" value="1"/>
</dbReference>
<dbReference type="Pfam" id="PF19480">
    <property type="entry name" value="DUF6016"/>
    <property type="match status" value="1"/>
</dbReference>
<reference evidence="2 3" key="1">
    <citation type="submission" date="2023-05" db="EMBL/GenBank/DDBJ databases">
        <title>Pseudoalteromonas ardens sp. nov., Pseudoalteromonas obscura sp. nov., and Pseudoalteromonas umbrosa sp. nov., isolated from the coral Montipora capitata.</title>
        <authorList>
            <person name="Thomas E.M."/>
            <person name="Smith E.M."/>
            <person name="Papke E."/>
            <person name="Shlafstein M.D."/>
            <person name="Oline D.K."/>
            <person name="Videau P."/>
            <person name="Saw J.H."/>
            <person name="Strangman W.K."/>
            <person name="Ushijima B."/>
        </authorList>
    </citation>
    <scope>NUCLEOTIDE SEQUENCE [LARGE SCALE GENOMIC DNA]</scope>
    <source>
        <strain evidence="2 3">P94</strain>
    </source>
</reference>
<dbReference type="RefSeq" id="WP_284138813.1">
    <property type="nucleotide sequence ID" value="NZ_JASJUT010000018.1"/>
</dbReference>
<protein>
    <submittedName>
        <fullName evidence="2">WbuC family cupin fold metalloprotein</fullName>
    </submittedName>
</protein>
<dbReference type="InterPro" id="IPR027565">
    <property type="entry name" value="Cupin_WbuC"/>
</dbReference>
<dbReference type="SUPFAM" id="SSF51182">
    <property type="entry name" value="RmlC-like cupins"/>
    <property type="match status" value="1"/>
</dbReference>
<sequence>MTNVFFNDQNTIAFDQAGIAHLKEVAQAHPQKCARFCLHHDNQAGVQEMLLVMHRDSRFAPHRHPNYKSESIHIVEGKIGMSVFDHSGQVTQLNVLAPNAQFLFRLEGGTWHLPIALSEWVVFHEVFHGPYSKEDDVESLRHYQSEAAINSLYNQLISQFKEMESNE</sequence>
<dbReference type="EMBL" id="JASJUT010000018">
    <property type="protein sequence ID" value="MDK2598429.1"/>
    <property type="molecule type" value="Genomic_DNA"/>
</dbReference>
<gene>
    <name evidence="2" type="ORF">QNM18_25575</name>
</gene>
<dbReference type="InterPro" id="IPR011051">
    <property type="entry name" value="RmlC_Cupin_sf"/>
</dbReference>
<dbReference type="InterPro" id="IPR046058">
    <property type="entry name" value="WbuC_cupin"/>
</dbReference>
<accession>A0ABT7ETP4</accession>
<comment type="caution">
    <text evidence="2">The sequence shown here is derived from an EMBL/GenBank/DDBJ whole genome shotgun (WGS) entry which is preliminary data.</text>
</comment>